<dbReference type="AlphaFoldDB" id="A0A1C2D6S5"/>
<evidence type="ECO:0000313" key="3">
    <source>
        <dbReference type="Proteomes" id="UP000198437"/>
    </source>
</evidence>
<organism evidence="1 3">
    <name type="scientific">Lactobacillus crispatus</name>
    <dbReference type="NCBI Taxonomy" id="47770"/>
    <lineage>
        <taxon>Bacteria</taxon>
        <taxon>Bacillati</taxon>
        <taxon>Bacillota</taxon>
        <taxon>Bacilli</taxon>
        <taxon>Lactobacillales</taxon>
        <taxon>Lactobacillaceae</taxon>
        <taxon>Lactobacillus</taxon>
    </lineage>
</organism>
<accession>A0A1C2D6S5</accession>
<accession>A0A6P1TUD2</accession>
<protein>
    <submittedName>
        <fullName evidence="1">Uncharacterized protein</fullName>
    </submittedName>
</protein>
<dbReference type="EMBL" id="CP047142">
    <property type="protein sequence ID" value="QHQ67716.1"/>
    <property type="molecule type" value="Genomic_DNA"/>
</dbReference>
<dbReference type="RefSeq" id="WP_065989567.1">
    <property type="nucleotide sequence ID" value="NZ_CP047142.1"/>
</dbReference>
<evidence type="ECO:0000313" key="2">
    <source>
        <dbReference type="EMBL" id="QHQ67716.1"/>
    </source>
</evidence>
<evidence type="ECO:0000313" key="4">
    <source>
        <dbReference type="Proteomes" id="UP000464915"/>
    </source>
</evidence>
<gene>
    <name evidence="1" type="ORF">AYP82_08505</name>
    <name evidence="2" type="ORF">GSR61_03585</name>
</gene>
<evidence type="ECO:0000313" key="1">
    <source>
        <dbReference type="EMBL" id="OXC22951.1"/>
    </source>
</evidence>
<dbReference type="EMBL" id="LYQW01000018">
    <property type="protein sequence ID" value="OXC22951.1"/>
    <property type="molecule type" value="Genomic_DNA"/>
</dbReference>
<reference evidence="2 4" key="2">
    <citation type="submission" date="2019-12" db="EMBL/GenBank/DDBJ databases">
        <title>Complete Genome Sequences of Lactobacillus strains, C25 and P38, Isolated from Chicken Cecum.</title>
        <authorList>
            <person name="Hassan H.M."/>
            <person name="Mendoza M."/>
            <person name="Rezvani M."/>
            <person name="Koci M.D."/>
            <person name="Dickey A.N."/>
            <person name="Scholl E.H."/>
        </authorList>
    </citation>
    <scope>NUCLEOTIDE SEQUENCE [LARGE SCALE GENOMIC DNA]</scope>
    <source>
        <strain evidence="2 4">C25</strain>
    </source>
</reference>
<proteinExistence type="predicted"/>
<dbReference type="Proteomes" id="UP000198437">
    <property type="component" value="Unassembled WGS sequence"/>
</dbReference>
<dbReference type="Proteomes" id="UP000464915">
    <property type="component" value="Chromosome"/>
</dbReference>
<name>A0A1C2D6S5_9LACO</name>
<sequence>MSDYKTRYSIASNTYIKKTVPENHLDQERYQRSKERERKWNKDWVKQSVDLNEVVNKFIPTNDPNRHIKTNSGVKFSFYGTRYIVKADKVAGYLRIYDKQARKYCKIDGTPSNSLRLTHFKIKKRKEK</sequence>
<reference evidence="1 3" key="1">
    <citation type="submission" date="2016-05" db="EMBL/GenBank/DDBJ databases">
        <authorList>
            <person name="Johnson T.J."/>
            <person name="Youmans B.P."/>
            <person name="Case K.A."/>
        </authorList>
    </citation>
    <scope>NUCLEOTIDE SEQUENCE [LARGE SCALE GENOMIC DNA]</scope>
    <source>
        <strain evidence="1 3">UMNLC6</strain>
    </source>
</reference>